<dbReference type="EMBL" id="JADBJN010000004">
    <property type="protein sequence ID" value="KAG5668290.1"/>
    <property type="molecule type" value="Genomic_DNA"/>
</dbReference>
<sequence length="276" mass="31457">MKFSILFEIFIVTQIFVTSNSFPINCNFTTVKFNQLGTVYECSTTNILASSSIYVTSITGTHLNKKNNNDVASIRIQGNDTLPFVPRNFSYFFPNVKTMTIYNTQIETLYGDELDEFPQLIHLDFQYSILKTISSRLFEKTPYMVDIWLPNNKIAKVGYDLFTPLNMTILKWISFRNNVCTSSQVSNGAQEDVLSLIDAIRQQCPYDDEFVTTTTTFLTTSTITQNLYCADENLEDFVCDLKNSLTEVQGNLSTKNEIIDSILNILRENVTAINET</sequence>
<dbReference type="InterPro" id="IPR032675">
    <property type="entry name" value="LRR_dom_sf"/>
</dbReference>
<dbReference type="Proteomes" id="UP001107558">
    <property type="component" value="Chromosome 4"/>
</dbReference>
<proteinExistence type="predicted"/>
<name>A0A9J6BF01_POLVA</name>
<reference evidence="2" key="1">
    <citation type="submission" date="2021-03" db="EMBL/GenBank/DDBJ databases">
        <title>Chromosome level genome of the anhydrobiotic midge Polypedilum vanderplanki.</title>
        <authorList>
            <person name="Yoshida Y."/>
            <person name="Kikawada T."/>
            <person name="Gusev O."/>
        </authorList>
    </citation>
    <scope>NUCLEOTIDE SEQUENCE</scope>
    <source>
        <strain evidence="2">NIAS01</strain>
        <tissue evidence="2">Whole body or cell culture</tissue>
    </source>
</reference>
<organism evidence="2 3">
    <name type="scientific">Polypedilum vanderplanki</name>
    <name type="common">Sleeping chironomid midge</name>
    <dbReference type="NCBI Taxonomy" id="319348"/>
    <lineage>
        <taxon>Eukaryota</taxon>
        <taxon>Metazoa</taxon>
        <taxon>Ecdysozoa</taxon>
        <taxon>Arthropoda</taxon>
        <taxon>Hexapoda</taxon>
        <taxon>Insecta</taxon>
        <taxon>Pterygota</taxon>
        <taxon>Neoptera</taxon>
        <taxon>Endopterygota</taxon>
        <taxon>Diptera</taxon>
        <taxon>Nematocera</taxon>
        <taxon>Chironomoidea</taxon>
        <taxon>Chironomidae</taxon>
        <taxon>Chironominae</taxon>
        <taxon>Polypedilum</taxon>
        <taxon>Polypedilum</taxon>
    </lineage>
</organism>
<feature type="chain" id="PRO_5039920856" evidence="1">
    <location>
        <begin position="22"/>
        <end position="276"/>
    </location>
</feature>
<evidence type="ECO:0000313" key="2">
    <source>
        <dbReference type="EMBL" id="KAG5668290.1"/>
    </source>
</evidence>
<feature type="signal peptide" evidence="1">
    <location>
        <begin position="1"/>
        <end position="21"/>
    </location>
</feature>
<dbReference type="SUPFAM" id="SSF52058">
    <property type="entry name" value="L domain-like"/>
    <property type="match status" value="1"/>
</dbReference>
<evidence type="ECO:0000313" key="3">
    <source>
        <dbReference type="Proteomes" id="UP001107558"/>
    </source>
</evidence>
<evidence type="ECO:0000256" key="1">
    <source>
        <dbReference type="SAM" id="SignalP"/>
    </source>
</evidence>
<accession>A0A9J6BF01</accession>
<comment type="caution">
    <text evidence="2">The sequence shown here is derived from an EMBL/GenBank/DDBJ whole genome shotgun (WGS) entry which is preliminary data.</text>
</comment>
<protein>
    <submittedName>
        <fullName evidence="2">Uncharacterized protein</fullName>
    </submittedName>
</protein>
<gene>
    <name evidence="2" type="ORF">PVAND_016237</name>
</gene>
<keyword evidence="3" id="KW-1185">Reference proteome</keyword>
<keyword evidence="1" id="KW-0732">Signal</keyword>
<dbReference type="Gene3D" id="3.80.10.10">
    <property type="entry name" value="Ribonuclease Inhibitor"/>
    <property type="match status" value="1"/>
</dbReference>
<dbReference type="AlphaFoldDB" id="A0A9J6BF01"/>